<gene>
    <name evidence="1" type="ORF">ACFQRG_03315</name>
</gene>
<protein>
    <recommendedName>
        <fullName evidence="3">Antirepressor AbbA</fullName>
    </recommendedName>
</protein>
<proteinExistence type="predicted"/>
<dbReference type="Proteomes" id="UP001596505">
    <property type="component" value="Unassembled WGS sequence"/>
</dbReference>
<keyword evidence="2" id="KW-1185">Reference proteome</keyword>
<sequence>MQRDLTDAEKEILLKIYEEKMLIEDLLDLYQLNDIQKKIIFKQLVSVYKKGWLDGTQCLINNKNR</sequence>
<evidence type="ECO:0000313" key="2">
    <source>
        <dbReference type="Proteomes" id="UP001596505"/>
    </source>
</evidence>
<organism evidence="1 2">
    <name type="scientific">Scopulibacillus cellulosilyticus</name>
    <dbReference type="NCBI Taxonomy" id="2665665"/>
    <lineage>
        <taxon>Bacteria</taxon>
        <taxon>Bacillati</taxon>
        <taxon>Bacillota</taxon>
        <taxon>Bacilli</taxon>
        <taxon>Bacillales</taxon>
        <taxon>Sporolactobacillaceae</taxon>
        <taxon>Scopulibacillus</taxon>
    </lineage>
</organism>
<evidence type="ECO:0008006" key="3">
    <source>
        <dbReference type="Google" id="ProtNLM"/>
    </source>
</evidence>
<name>A0ABW2PUQ6_9BACL</name>
<reference evidence="2" key="1">
    <citation type="journal article" date="2019" name="Int. J. Syst. Evol. Microbiol.">
        <title>The Global Catalogue of Microorganisms (GCM) 10K type strain sequencing project: providing services to taxonomists for standard genome sequencing and annotation.</title>
        <authorList>
            <consortium name="The Broad Institute Genomics Platform"/>
            <consortium name="The Broad Institute Genome Sequencing Center for Infectious Disease"/>
            <person name="Wu L."/>
            <person name="Ma J."/>
        </authorList>
    </citation>
    <scope>NUCLEOTIDE SEQUENCE [LARGE SCALE GENOMIC DNA]</scope>
    <source>
        <strain evidence="2">CGMCC 1.16305</strain>
    </source>
</reference>
<evidence type="ECO:0000313" key="1">
    <source>
        <dbReference type="EMBL" id="MFC7392000.1"/>
    </source>
</evidence>
<dbReference type="RefSeq" id="WP_380963576.1">
    <property type="nucleotide sequence ID" value="NZ_JBHTCO010000004.1"/>
</dbReference>
<accession>A0ABW2PUQ6</accession>
<dbReference type="EMBL" id="JBHTCO010000004">
    <property type="protein sequence ID" value="MFC7392000.1"/>
    <property type="molecule type" value="Genomic_DNA"/>
</dbReference>
<comment type="caution">
    <text evidence="1">The sequence shown here is derived from an EMBL/GenBank/DDBJ whole genome shotgun (WGS) entry which is preliminary data.</text>
</comment>